<keyword evidence="2" id="KW-1185">Reference proteome</keyword>
<proteinExistence type="predicted"/>
<reference evidence="1" key="1">
    <citation type="submission" date="2020-07" db="EMBL/GenBank/DDBJ databases">
        <title>Multicomponent nature underlies the extraordinary mechanical properties of spider dragline silk.</title>
        <authorList>
            <person name="Kono N."/>
            <person name="Nakamura H."/>
            <person name="Mori M."/>
            <person name="Yoshida Y."/>
            <person name="Ohtoshi R."/>
            <person name="Malay A.D."/>
            <person name="Moran D.A.P."/>
            <person name="Tomita M."/>
            <person name="Numata K."/>
            <person name="Arakawa K."/>
        </authorList>
    </citation>
    <scope>NUCLEOTIDE SEQUENCE</scope>
</reference>
<dbReference type="Proteomes" id="UP000887116">
    <property type="component" value="Unassembled WGS sequence"/>
</dbReference>
<evidence type="ECO:0000313" key="2">
    <source>
        <dbReference type="Proteomes" id="UP000887116"/>
    </source>
</evidence>
<protein>
    <submittedName>
        <fullName evidence="1">Uncharacterized protein</fullName>
    </submittedName>
</protein>
<dbReference type="AlphaFoldDB" id="A0A8X6GND0"/>
<dbReference type="OrthoDB" id="6436303at2759"/>
<evidence type="ECO:0000313" key="1">
    <source>
        <dbReference type="EMBL" id="GFR08101.1"/>
    </source>
</evidence>
<gene>
    <name evidence="1" type="primary">AVEN_267814_1</name>
    <name evidence="1" type="ORF">TNCT_342591</name>
</gene>
<name>A0A8X6GND0_TRICU</name>
<accession>A0A8X6GND0</accession>
<organism evidence="1 2">
    <name type="scientific">Trichonephila clavata</name>
    <name type="common">Joro spider</name>
    <name type="synonym">Nephila clavata</name>
    <dbReference type="NCBI Taxonomy" id="2740835"/>
    <lineage>
        <taxon>Eukaryota</taxon>
        <taxon>Metazoa</taxon>
        <taxon>Ecdysozoa</taxon>
        <taxon>Arthropoda</taxon>
        <taxon>Chelicerata</taxon>
        <taxon>Arachnida</taxon>
        <taxon>Araneae</taxon>
        <taxon>Araneomorphae</taxon>
        <taxon>Entelegynae</taxon>
        <taxon>Araneoidea</taxon>
        <taxon>Nephilidae</taxon>
        <taxon>Trichonephila</taxon>
    </lineage>
</organism>
<comment type="caution">
    <text evidence="1">The sequence shown here is derived from an EMBL/GenBank/DDBJ whole genome shotgun (WGS) entry which is preliminary data.</text>
</comment>
<dbReference type="EMBL" id="BMAO01016383">
    <property type="protein sequence ID" value="GFR08101.1"/>
    <property type="molecule type" value="Genomic_DNA"/>
</dbReference>
<sequence>MWPERAHEMLQGCPLGMLSADALKMLACLLGSLPEAFPDVGVAKCLCVWEIMSIGKEHVILKQFELSAAKSNGGEQWCKDMDMFLSCYDVVDGLLNSEDTYTTVLFVRSGQKRSAPVGVAFVCSDGKVDRRSNPSLPPDPLLSIPPDGGGWRRPSTFSLRGVCIGPPPVGVEVTEPGYAEGTGHAHCNFDEPWEQGTASPATMVRLEKAPPRRTKRIWQQMATRGNSKRDFSLEYSVF</sequence>